<evidence type="ECO:0000313" key="3">
    <source>
        <dbReference type="EMBL" id="TCJ30241.1"/>
    </source>
</evidence>
<dbReference type="SMART" id="SM00646">
    <property type="entry name" value="Ami_3"/>
    <property type="match status" value="1"/>
</dbReference>
<dbReference type="PANTHER" id="PTHR30404">
    <property type="entry name" value="N-ACETYLMURAMOYL-L-ALANINE AMIDASE"/>
    <property type="match status" value="1"/>
</dbReference>
<evidence type="ECO:0000256" key="1">
    <source>
        <dbReference type="ARBA" id="ARBA00022801"/>
    </source>
</evidence>
<dbReference type="Gene3D" id="3.40.630.40">
    <property type="entry name" value="Zn-dependent exopeptidases"/>
    <property type="match status" value="1"/>
</dbReference>
<dbReference type="InterPro" id="IPR050695">
    <property type="entry name" value="N-acetylmuramoyl_amidase_3"/>
</dbReference>
<reference evidence="3 4" key="1">
    <citation type="submission" date="2019-03" db="EMBL/GenBank/DDBJ databases">
        <authorList>
            <person name="Kim M.K.M."/>
        </authorList>
    </citation>
    <scope>NUCLEOTIDE SEQUENCE [LARGE SCALE GENOMIC DNA]</scope>
    <source>
        <strain evidence="3 4">18JY15-6</strain>
    </source>
</reference>
<evidence type="ECO:0000259" key="2">
    <source>
        <dbReference type="SMART" id="SM00646"/>
    </source>
</evidence>
<name>A0A4R1CH08_9ACTN</name>
<dbReference type="SUPFAM" id="SSF53187">
    <property type="entry name" value="Zn-dependent exopeptidases"/>
    <property type="match status" value="1"/>
</dbReference>
<evidence type="ECO:0000313" key="4">
    <source>
        <dbReference type="Proteomes" id="UP000295453"/>
    </source>
</evidence>
<protein>
    <submittedName>
        <fullName evidence="3">N-acetylmuramoyl-L-alanine amidase</fullName>
    </submittedName>
</protein>
<dbReference type="Pfam" id="PF01520">
    <property type="entry name" value="Amidase_3"/>
    <property type="match status" value="1"/>
</dbReference>
<keyword evidence="1" id="KW-0378">Hydrolase</keyword>
<accession>A0A4R1CH08</accession>
<dbReference type="AlphaFoldDB" id="A0A4R1CH08"/>
<keyword evidence="4" id="KW-1185">Reference proteome</keyword>
<organism evidence="3 4">
    <name type="scientific">Nocardioides jejuensis</name>
    <dbReference type="NCBI Taxonomy" id="2502782"/>
    <lineage>
        <taxon>Bacteria</taxon>
        <taxon>Bacillati</taxon>
        <taxon>Actinomycetota</taxon>
        <taxon>Actinomycetes</taxon>
        <taxon>Propionibacteriales</taxon>
        <taxon>Nocardioidaceae</taxon>
        <taxon>Nocardioides</taxon>
    </lineage>
</organism>
<comment type="caution">
    <text evidence="3">The sequence shown here is derived from an EMBL/GenBank/DDBJ whole genome shotgun (WGS) entry which is preliminary data.</text>
</comment>
<gene>
    <name evidence="3" type="ORF">EPD65_04985</name>
</gene>
<dbReference type="InterPro" id="IPR002508">
    <property type="entry name" value="MurNAc-LAA_cat"/>
</dbReference>
<dbReference type="GO" id="GO:0030288">
    <property type="term" value="C:outer membrane-bounded periplasmic space"/>
    <property type="evidence" value="ECO:0007669"/>
    <property type="project" value="TreeGrafter"/>
</dbReference>
<dbReference type="GO" id="GO:0008745">
    <property type="term" value="F:N-acetylmuramoyl-L-alanine amidase activity"/>
    <property type="evidence" value="ECO:0007669"/>
    <property type="project" value="InterPro"/>
</dbReference>
<dbReference type="OrthoDB" id="3268878at2"/>
<feature type="domain" description="MurNAc-LAA" evidence="2">
    <location>
        <begin position="166"/>
        <end position="290"/>
    </location>
</feature>
<dbReference type="GO" id="GO:0009253">
    <property type="term" value="P:peptidoglycan catabolic process"/>
    <property type="evidence" value="ECO:0007669"/>
    <property type="project" value="InterPro"/>
</dbReference>
<dbReference type="CDD" id="cd02696">
    <property type="entry name" value="MurNAc-LAA"/>
    <property type="match status" value="1"/>
</dbReference>
<sequence length="294" mass="30706">MPTPLSSYVGRLRCPRGALPVPSSLVSDTDAVRSLVAAVAVVALGAGLSVVGLIVDDPAPRGEIEAVSSTSLTGKVIVIDPGHQLGNHNHPDEINKPVDAGGFQKPCNTTGTATNGGYPEATFAWQVAGLLKSRLEDRGARVVLTRTTNSEDDWGPCIDARGRRGNKLANGGRADLEISIHGDGCNGCGSGFHVIAPASRKGWTDDIAAPSLAFAKQLRSSLHYRGLPYAPYINSGSGLDVRGDLGTLNWSDKPIAMVELGNMRSAGDTQRMTTLAGRRTYADALAAAIVARLT</sequence>
<dbReference type="EMBL" id="SJZJ01000005">
    <property type="protein sequence ID" value="TCJ30241.1"/>
    <property type="molecule type" value="Genomic_DNA"/>
</dbReference>
<dbReference type="PANTHER" id="PTHR30404:SF0">
    <property type="entry name" value="N-ACETYLMURAMOYL-L-ALANINE AMIDASE AMIC"/>
    <property type="match status" value="1"/>
</dbReference>
<dbReference type="Proteomes" id="UP000295453">
    <property type="component" value="Unassembled WGS sequence"/>
</dbReference>
<proteinExistence type="predicted"/>